<organism evidence="2 3">
    <name type="scientific">Steccherinum ochraceum</name>
    <dbReference type="NCBI Taxonomy" id="92696"/>
    <lineage>
        <taxon>Eukaryota</taxon>
        <taxon>Fungi</taxon>
        <taxon>Dikarya</taxon>
        <taxon>Basidiomycota</taxon>
        <taxon>Agaricomycotina</taxon>
        <taxon>Agaricomycetes</taxon>
        <taxon>Polyporales</taxon>
        <taxon>Steccherinaceae</taxon>
        <taxon>Steccherinum</taxon>
    </lineage>
</organism>
<sequence>MLTLRDFSGTEYEEAIASQGLHRASAPLNVSLDGYVFSVGIALLLATCGISAFSTLRIWAIWSRALTPTLLMFFASAPALITSFILMLVQDQPIAQHRQCIVRHTLPPAQVRTCQCIASVTFRRKNAEYDFAVVIVNRVTASMSDMTALTLTFMKTAICDVPGLYDAFVFRDSILWVQLIFRTHASKGLTVLRSLFVLNTAASFLRITQTNKMGGIGFCFIIFAFSSNLISRFILDIRSVRSERSDETLTSVRFDTDPLAGSMGAYLGLEGSTTHSWGTGGPDGRYEDIVLRFCADPDASIPGILVSIWLLSRTRARAEPLQSPENLRSGFATNIR</sequence>
<gene>
    <name evidence="2" type="ORF">EIP91_006369</name>
</gene>
<evidence type="ECO:0000313" key="3">
    <source>
        <dbReference type="Proteomes" id="UP000292702"/>
    </source>
</evidence>
<feature type="transmembrane region" description="Helical" evidence="1">
    <location>
        <begin position="213"/>
        <end position="235"/>
    </location>
</feature>
<reference evidence="2 3" key="1">
    <citation type="submission" date="2018-11" db="EMBL/GenBank/DDBJ databases">
        <title>Genome assembly of Steccherinum ochraceum LE-BIN_3174, the white-rot fungus of the Steccherinaceae family (The Residual Polyporoid clade, Polyporales, Basidiomycota).</title>
        <authorList>
            <person name="Fedorova T.V."/>
            <person name="Glazunova O.A."/>
            <person name="Landesman E.O."/>
            <person name="Moiseenko K.V."/>
            <person name="Psurtseva N.V."/>
            <person name="Savinova O.S."/>
            <person name="Shakhova N.V."/>
            <person name="Tyazhelova T.V."/>
            <person name="Vasina D.V."/>
        </authorList>
    </citation>
    <scope>NUCLEOTIDE SEQUENCE [LARGE SCALE GENOMIC DNA]</scope>
    <source>
        <strain evidence="2 3">LE-BIN_3174</strain>
    </source>
</reference>
<keyword evidence="1" id="KW-0472">Membrane</keyword>
<keyword evidence="3" id="KW-1185">Reference proteome</keyword>
<keyword evidence="1" id="KW-0812">Transmembrane</keyword>
<accession>A0A4R0RGL5</accession>
<evidence type="ECO:0000256" key="1">
    <source>
        <dbReference type="SAM" id="Phobius"/>
    </source>
</evidence>
<name>A0A4R0RGL5_9APHY</name>
<feature type="transmembrane region" description="Helical" evidence="1">
    <location>
        <begin position="35"/>
        <end position="58"/>
    </location>
</feature>
<proteinExistence type="predicted"/>
<evidence type="ECO:0000313" key="2">
    <source>
        <dbReference type="EMBL" id="TCD62828.1"/>
    </source>
</evidence>
<dbReference type="Proteomes" id="UP000292702">
    <property type="component" value="Unassembled WGS sequence"/>
</dbReference>
<comment type="caution">
    <text evidence="2">The sequence shown here is derived from an EMBL/GenBank/DDBJ whole genome shotgun (WGS) entry which is preliminary data.</text>
</comment>
<dbReference type="AlphaFoldDB" id="A0A4R0RGL5"/>
<feature type="transmembrane region" description="Helical" evidence="1">
    <location>
        <begin position="70"/>
        <end position="89"/>
    </location>
</feature>
<protein>
    <submittedName>
        <fullName evidence="2">Uncharacterized protein</fullName>
    </submittedName>
</protein>
<dbReference type="EMBL" id="RWJN01000342">
    <property type="protein sequence ID" value="TCD62828.1"/>
    <property type="molecule type" value="Genomic_DNA"/>
</dbReference>
<keyword evidence="1" id="KW-1133">Transmembrane helix</keyword>